<proteinExistence type="predicted"/>
<gene>
    <name evidence="2" type="ORF">B8X04_05295</name>
</gene>
<feature type="domain" description="DNA ligase D polymerase" evidence="1">
    <location>
        <begin position="28"/>
        <end position="280"/>
    </location>
</feature>
<comment type="caution">
    <text evidence="2">The sequence shown here is derived from an EMBL/GenBank/DDBJ whole genome shotgun (WGS) entry which is preliminary data.</text>
</comment>
<dbReference type="Gene3D" id="3.90.920.10">
    <property type="entry name" value="DNA primase, PRIM domain"/>
    <property type="match status" value="1"/>
</dbReference>
<dbReference type="EMBL" id="NCWY01000004">
    <property type="protein sequence ID" value="PAK96174.1"/>
    <property type="molecule type" value="Genomic_DNA"/>
</dbReference>
<dbReference type="PANTHER" id="PTHR42705">
    <property type="entry name" value="BIFUNCTIONAL NON-HOMOLOGOUS END JOINING PROTEIN LIGD"/>
    <property type="match status" value="1"/>
</dbReference>
<dbReference type="Proteomes" id="UP000216867">
    <property type="component" value="Unassembled WGS sequence"/>
</dbReference>
<dbReference type="Pfam" id="PF21686">
    <property type="entry name" value="LigD_Prim-Pol"/>
    <property type="match status" value="1"/>
</dbReference>
<dbReference type="InterPro" id="IPR052171">
    <property type="entry name" value="NHEJ_LigD"/>
</dbReference>
<protein>
    <submittedName>
        <fullName evidence="2">DNA ligase</fullName>
    </submittedName>
</protein>
<dbReference type="GO" id="GO:0016874">
    <property type="term" value="F:ligase activity"/>
    <property type="evidence" value="ECO:0007669"/>
    <property type="project" value="UniProtKB-KW"/>
</dbReference>
<name>A0A269ZEG8_9MICO</name>
<dbReference type="NCBIfam" id="TIGR02778">
    <property type="entry name" value="ligD_pol"/>
    <property type="match status" value="1"/>
</dbReference>
<accession>A0A269ZEG8</accession>
<evidence type="ECO:0000259" key="1">
    <source>
        <dbReference type="Pfam" id="PF21686"/>
    </source>
</evidence>
<dbReference type="RefSeq" id="WP_095375648.1">
    <property type="nucleotide sequence ID" value="NZ_CP065629.1"/>
</dbReference>
<keyword evidence="2" id="KW-0436">Ligase</keyword>
<sequence length="303" mass="33661">MGETVRIAQVRIDHADKVLFGPDGPPVTKADLARYCADIAEAMLPHTRGRPISMERFPHGIDGESFFEKRAPAYLPDFVHRVRVDVETEHRSQDQVAIDNTQTLVYLADQACLTPHTWLSTAADLERPDQLLVDLDPTVPGLEAVRRATTMVGNLCEDLGLTAFVKTTGSRGYHAMIPLRPDHDFDAVRDFAHRFAEVLVARDRDLLTTAARKAKRGDRVYLDVARNAYAQTAVPPFAVRARPGAPVSMPITWDEVDTVAPQEFTIASAARRVKTHGDPWAGIARHRQGLSRAMERLERLSGT</sequence>
<dbReference type="PANTHER" id="PTHR42705:SF2">
    <property type="entry name" value="BIFUNCTIONAL NON-HOMOLOGOUS END JOINING PROTEIN LIGD"/>
    <property type="match status" value="1"/>
</dbReference>
<dbReference type="InterPro" id="IPR014145">
    <property type="entry name" value="LigD_pol_dom"/>
</dbReference>
<organism evidence="2 3">
    <name type="scientific">Brevibacterium casei</name>
    <dbReference type="NCBI Taxonomy" id="33889"/>
    <lineage>
        <taxon>Bacteria</taxon>
        <taxon>Bacillati</taxon>
        <taxon>Actinomycetota</taxon>
        <taxon>Actinomycetes</taxon>
        <taxon>Micrococcales</taxon>
        <taxon>Brevibacteriaceae</taxon>
        <taxon>Brevibacterium</taxon>
    </lineage>
</organism>
<dbReference type="GeneID" id="99772274"/>
<evidence type="ECO:0000313" key="2">
    <source>
        <dbReference type="EMBL" id="PAK96174.1"/>
    </source>
</evidence>
<reference evidence="2 3" key="1">
    <citation type="submission" date="2017-04" db="EMBL/GenBank/DDBJ databases">
        <title>Kefir bacterial isolates.</title>
        <authorList>
            <person name="Kim Y."/>
            <person name="Blasche S."/>
            <person name="Patil K.R."/>
        </authorList>
    </citation>
    <scope>NUCLEOTIDE SEQUENCE [LARGE SCALE GENOMIC DNA]</scope>
    <source>
        <strain evidence="2 3">OG2</strain>
    </source>
</reference>
<evidence type="ECO:0000313" key="3">
    <source>
        <dbReference type="Proteomes" id="UP000216867"/>
    </source>
</evidence>
<dbReference type="AlphaFoldDB" id="A0A269ZEG8"/>